<evidence type="ECO:0008006" key="4">
    <source>
        <dbReference type="Google" id="ProtNLM"/>
    </source>
</evidence>
<organism evidence="2 3">
    <name type="scientific">Pseudomonas brassicacearum subsp. neoaurantiaca</name>
    <dbReference type="NCBI Taxonomy" id="494916"/>
    <lineage>
        <taxon>Bacteria</taxon>
        <taxon>Pseudomonadati</taxon>
        <taxon>Pseudomonadota</taxon>
        <taxon>Gammaproteobacteria</taxon>
        <taxon>Pseudomonadales</taxon>
        <taxon>Pseudomonadaceae</taxon>
        <taxon>Pseudomonas</taxon>
    </lineage>
</organism>
<feature type="region of interest" description="Disordered" evidence="1">
    <location>
        <begin position="1"/>
        <end position="27"/>
    </location>
</feature>
<comment type="caution">
    <text evidence="2">The sequence shown here is derived from an EMBL/GenBank/DDBJ whole genome shotgun (WGS) entry which is preliminary data.</text>
</comment>
<evidence type="ECO:0000313" key="2">
    <source>
        <dbReference type="EMBL" id="MBA1379165.1"/>
    </source>
</evidence>
<evidence type="ECO:0000256" key="1">
    <source>
        <dbReference type="SAM" id="MobiDB-lite"/>
    </source>
</evidence>
<accession>A0A7V8RMC5</accession>
<dbReference type="RefSeq" id="WP_181288707.1">
    <property type="nucleotide sequence ID" value="NZ_VDLV01000020.1"/>
</dbReference>
<sequence length="122" mass="13532">MIKPTPNPPHTDPLSPHETLDPEKLEQATQRALDYYLKPNHGQPEKKPAKQPDNFIVAPDADPEGMLAHTYETFCSVSTLILDLSEDLEGAPRNLALAIHQMGEMGVLLLEKLLDGEAKVQR</sequence>
<dbReference type="AlphaFoldDB" id="A0A7V8RMC5"/>
<reference evidence="2 3" key="1">
    <citation type="submission" date="2019-06" db="EMBL/GenBank/DDBJ databases">
        <title>Analysis of the biodiversity of Brassica napus bacterial endophytes for the selection of potential efficient biofertilizers for rapeseed crops.</title>
        <authorList>
            <person name="Jimenez-Gomez A."/>
            <person name="Saati-Santamaria Z."/>
            <person name="Menendez E."/>
            <person name="Rivas R."/>
            <person name="Mateos P.F."/>
            <person name="Velazquez E."/>
            <person name="Garcia-Fraile P."/>
        </authorList>
    </citation>
    <scope>NUCLEOTIDE SEQUENCE [LARGE SCALE GENOMIC DNA]</scope>
    <source>
        <strain evidence="2 3">CDVBN10</strain>
    </source>
</reference>
<feature type="compositionally biased region" description="Pro residues" evidence="1">
    <location>
        <begin position="1"/>
        <end position="11"/>
    </location>
</feature>
<dbReference type="Pfam" id="PF19619">
    <property type="entry name" value="DUF6124"/>
    <property type="match status" value="1"/>
</dbReference>
<gene>
    <name evidence="2" type="ORF">FHK92_15300</name>
</gene>
<name>A0A7V8RMC5_9PSED</name>
<proteinExistence type="predicted"/>
<evidence type="ECO:0000313" key="3">
    <source>
        <dbReference type="Proteomes" id="UP000572407"/>
    </source>
</evidence>
<dbReference type="Proteomes" id="UP000572407">
    <property type="component" value="Unassembled WGS sequence"/>
</dbReference>
<protein>
    <recommendedName>
        <fullName evidence="4">DUF3077 domain-containing protein</fullName>
    </recommendedName>
</protein>
<dbReference type="EMBL" id="VDLV01000020">
    <property type="protein sequence ID" value="MBA1379165.1"/>
    <property type="molecule type" value="Genomic_DNA"/>
</dbReference>